<dbReference type="InterPro" id="IPR024516">
    <property type="entry name" value="Mce_C"/>
</dbReference>
<evidence type="ECO:0000256" key="1">
    <source>
        <dbReference type="SAM" id="MobiDB-lite"/>
    </source>
</evidence>
<keyword evidence="5" id="KW-1185">Reference proteome</keyword>
<evidence type="ECO:0000259" key="2">
    <source>
        <dbReference type="Pfam" id="PF02470"/>
    </source>
</evidence>
<organism evidence="4 5">
    <name type="scientific">Pseudonocardia parietis</name>
    <dbReference type="NCBI Taxonomy" id="570936"/>
    <lineage>
        <taxon>Bacteria</taxon>
        <taxon>Bacillati</taxon>
        <taxon>Actinomycetota</taxon>
        <taxon>Actinomycetes</taxon>
        <taxon>Pseudonocardiales</taxon>
        <taxon>Pseudonocardiaceae</taxon>
        <taxon>Pseudonocardia</taxon>
    </lineage>
</organism>
<dbReference type="RefSeq" id="WP_210024817.1">
    <property type="nucleotide sequence ID" value="NZ_JAGINU010000001.1"/>
</dbReference>
<evidence type="ECO:0000313" key="5">
    <source>
        <dbReference type="Proteomes" id="UP001519295"/>
    </source>
</evidence>
<dbReference type="EMBL" id="JAGINU010000001">
    <property type="protein sequence ID" value="MBP2364804.1"/>
    <property type="molecule type" value="Genomic_DNA"/>
</dbReference>
<dbReference type="PANTHER" id="PTHR33371:SF16">
    <property type="entry name" value="MCE-FAMILY PROTEIN MCE3F"/>
    <property type="match status" value="1"/>
</dbReference>
<reference evidence="4 5" key="1">
    <citation type="submission" date="2021-03" db="EMBL/GenBank/DDBJ databases">
        <title>Sequencing the genomes of 1000 actinobacteria strains.</title>
        <authorList>
            <person name="Klenk H.-P."/>
        </authorList>
    </citation>
    <scope>NUCLEOTIDE SEQUENCE [LARGE SCALE GENOMIC DNA]</scope>
    <source>
        <strain evidence="4 5">DSM 45256</strain>
    </source>
</reference>
<dbReference type="InterPro" id="IPR052336">
    <property type="entry name" value="MlaD_Phospholipid_Transporter"/>
</dbReference>
<evidence type="ECO:0000259" key="3">
    <source>
        <dbReference type="Pfam" id="PF11887"/>
    </source>
</evidence>
<evidence type="ECO:0000313" key="4">
    <source>
        <dbReference type="EMBL" id="MBP2364804.1"/>
    </source>
</evidence>
<gene>
    <name evidence="4" type="ORF">JOF36_000500</name>
</gene>
<name>A0ABS4VLK8_9PSEU</name>
<dbReference type="Proteomes" id="UP001519295">
    <property type="component" value="Unassembled WGS sequence"/>
</dbReference>
<protein>
    <submittedName>
        <fullName evidence="4">Phospholipid/cholesterol/gamma-HCH transport system substrate-binding protein</fullName>
    </submittedName>
</protein>
<dbReference type="InterPro" id="IPR005693">
    <property type="entry name" value="Mce"/>
</dbReference>
<comment type="caution">
    <text evidence="4">The sequence shown here is derived from an EMBL/GenBank/DDBJ whole genome shotgun (WGS) entry which is preliminary data.</text>
</comment>
<dbReference type="Pfam" id="PF11887">
    <property type="entry name" value="Mce4_CUP1"/>
    <property type="match status" value="1"/>
</dbReference>
<feature type="domain" description="Mammalian cell entry C-terminal" evidence="3">
    <location>
        <begin position="121"/>
        <end position="295"/>
    </location>
</feature>
<sequence>MILTRFIRIQLTVLVITALIGAVVLGSVYLRVPALLGVGKYQVTAEFTDAARLYERAEVTYRGRPIGQVTGVALGDGRGVRVDMQLDSGIDIPATVRAEARSMSAVGEQYVDLTAGPADGSRLEPGAVIPMDRTTVPLQIGPVLDQVNSLVEALPEEDLRTVVDETYDAFRGTGQPLQEIIDGGRTLVDAAARDFEPTARLLDQLGPLLDTQTEIDPELRSLSRDLAVVTDRLRASDGDIRGLLAATPAYTEEVVGLLTDIRPTVPVLLGNLTSVGEVLEVYNPNLRQLLVVYPLVASLGQSASLANGDEARLNVDLDLAVNAPPHCVEGFVPADRWRDPADTSPAEPIDAYCRLPADDPTGVRGARNTPCAEFPGRRAASPEDCRGGGSPVTAPGNPPFPPGSPAGDLLGGDAHGDDPEQVSAVPYDPVTGRVVGPDGTPFYLADVANPHTSMKGRTWQSLLLWTIDR</sequence>
<dbReference type="Pfam" id="PF02470">
    <property type="entry name" value="MlaD"/>
    <property type="match status" value="1"/>
</dbReference>
<dbReference type="NCBIfam" id="TIGR00996">
    <property type="entry name" value="Mtu_fam_mce"/>
    <property type="match status" value="1"/>
</dbReference>
<accession>A0ABS4VLK8</accession>
<dbReference type="PANTHER" id="PTHR33371">
    <property type="entry name" value="INTERMEMBRANE PHOSPHOLIPID TRANSPORT SYSTEM BINDING PROTEIN MLAD-RELATED"/>
    <property type="match status" value="1"/>
</dbReference>
<feature type="region of interest" description="Disordered" evidence="1">
    <location>
        <begin position="337"/>
        <end position="428"/>
    </location>
</feature>
<feature type="domain" description="Mce/MlaD" evidence="2">
    <location>
        <begin position="40"/>
        <end position="116"/>
    </location>
</feature>
<proteinExistence type="predicted"/>
<dbReference type="InterPro" id="IPR003399">
    <property type="entry name" value="Mce/MlaD"/>
</dbReference>